<feature type="transmembrane region" description="Helical" evidence="5">
    <location>
        <begin position="441"/>
        <end position="459"/>
    </location>
</feature>
<evidence type="ECO:0000313" key="7">
    <source>
        <dbReference type="EMBL" id="AGF74621.1"/>
    </source>
</evidence>
<dbReference type="EMBL" id="CP003123">
    <property type="protein sequence ID" value="AGF74621.1"/>
    <property type="molecule type" value="Genomic_DNA"/>
</dbReference>
<dbReference type="RefSeq" id="WP_015398129.1">
    <property type="nucleotide sequence ID" value="NC_020300.1"/>
</dbReference>
<feature type="transmembrane region" description="Helical" evidence="5">
    <location>
        <begin position="20"/>
        <end position="39"/>
    </location>
</feature>
<keyword evidence="2 5" id="KW-0812">Transmembrane</keyword>
<feature type="transmembrane region" description="Helical" evidence="5">
    <location>
        <begin position="332"/>
        <end position="351"/>
    </location>
</feature>
<dbReference type="SUPFAM" id="SSF103473">
    <property type="entry name" value="MFS general substrate transporter"/>
    <property type="match status" value="1"/>
</dbReference>
<sequence length="471" mass="50570">MKKQSWSALLSGKNGVHTLVFAGGSVLYAVDIYVTITALPSLINDIGSGGYSWAMSIFTMASLIGTLLSTRILGKIGLCKTYIFSALIFAVGAFMCSIAPTMLLFLIGRFIQGFAGGSLLSLPYSMVRIVFDPSLWSRALSIISGMWGISTLLGPAIGGLSIQYGTWRASFWTVGILAIIFLFTALKILPKDRKEICVSSPPLPLLQLFVLVLSIFIISTGSAVDTTIAKICGLVTGVGLLFVLAKIESSTHRPMLPHKTFSFSSKFLPIYSLMFIMCAIACGVELYFPLFLQELYKKDPLTAGYIAALLSLGWTCGSLLSASAPSKKIHKIIVYSPISNLLSISVLLWLIPTEASAPGRIFIICLALFSTGISFGVAWPHLLALILQCASHQDALRAGESLTSVQLFSTAFGAALAEKITNLASLFSSGEGVKLIFEAKILLAVFIGLLLCVCIPFSLRISNNTLKNKTE</sequence>
<dbReference type="eggNOG" id="COG2814">
    <property type="taxonomic scope" value="Bacteria"/>
</dbReference>
<dbReference type="PANTHER" id="PTHR23501:SF154">
    <property type="entry name" value="MULTIDRUG-EFFLUX TRANSPORTER RV1634-RELATED"/>
    <property type="match status" value="1"/>
</dbReference>
<dbReference type="HOGENOM" id="CLU_000960_2_6_5"/>
<accession>M1PDF5</accession>
<feature type="domain" description="Major facilitator superfamily (MFS) profile" evidence="6">
    <location>
        <begin position="17"/>
        <end position="456"/>
    </location>
</feature>
<evidence type="ECO:0000256" key="2">
    <source>
        <dbReference type="ARBA" id="ARBA00022692"/>
    </source>
</evidence>
<name>M1PDF5_BARAA</name>
<feature type="transmembrane region" description="Helical" evidence="5">
    <location>
        <begin position="82"/>
        <end position="107"/>
    </location>
</feature>
<feature type="transmembrane region" description="Helical" evidence="5">
    <location>
        <begin position="113"/>
        <end position="131"/>
    </location>
</feature>
<evidence type="ECO:0000256" key="1">
    <source>
        <dbReference type="ARBA" id="ARBA00004141"/>
    </source>
</evidence>
<dbReference type="Proteomes" id="UP000011729">
    <property type="component" value="Chromosome"/>
</dbReference>
<evidence type="ECO:0000313" key="8">
    <source>
        <dbReference type="Proteomes" id="UP000011729"/>
    </source>
</evidence>
<dbReference type="PANTHER" id="PTHR23501">
    <property type="entry name" value="MAJOR FACILITATOR SUPERFAMILY"/>
    <property type="match status" value="1"/>
</dbReference>
<dbReference type="InterPro" id="IPR011701">
    <property type="entry name" value="MFS"/>
</dbReference>
<feature type="transmembrane region" description="Helical" evidence="5">
    <location>
        <begin position="357"/>
        <end position="387"/>
    </location>
</feature>
<keyword evidence="4 5" id="KW-0472">Membrane</keyword>
<feature type="transmembrane region" description="Helical" evidence="5">
    <location>
        <begin position="227"/>
        <end position="247"/>
    </location>
</feature>
<keyword evidence="8" id="KW-1185">Reference proteome</keyword>
<feature type="transmembrane region" description="Helical" evidence="5">
    <location>
        <begin position="143"/>
        <end position="164"/>
    </location>
</feature>
<dbReference type="InterPro" id="IPR036259">
    <property type="entry name" value="MFS_trans_sf"/>
</dbReference>
<dbReference type="AlphaFoldDB" id="M1PDF5"/>
<dbReference type="PATRIC" id="fig|1094489.3.peg.904"/>
<evidence type="ECO:0000256" key="5">
    <source>
        <dbReference type="SAM" id="Phobius"/>
    </source>
</evidence>
<evidence type="ECO:0000256" key="4">
    <source>
        <dbReference type="ARBA" id="ARBA00023136"/>
    </source>
</evidence>
<feature type="transmembrane region" description="Helical" evidence="5">
    <location>
        <begin position="302"/>
        <end position="320"/>
    </location>
</feature>
<evidence type="ECO:0000259" key="6">
    <source>
        <dbReference type="PROSITE" id="PS50850"/>
    </source>
</evidence>
<reference evidence="7 8" key="1">
    <citation type="journal article" date="2013" name="PLoS Genet.">
        <title>A gene transfer agent and a dynamic repertoire of secretion systems hold the keys to the explosive radiation of the emerging pathogen Bartonella.</title>
        <authorList>
            <person name="Guy L."/>
            <person name="Nystedt B."/>
            <person name="Toft C."/>
            <person name="Zaremba-Niedzwiedzka K."/>
            <person name="Berglund E.C."/>
            <person name="Granberg F."/>
            <person name="Naslund K."/>
            <person name="Eriksson A.S."/>
            <person name="Andersson S.G."/>
        </authorList>
    </citation>
    <scope>NUCLEOTIDE SEQUENCE [LARGE SCALE GENOMIC DNA]</scope>
    <source>
        <strain evidence="7 8">Aust/NH1</strain>
    </source>
</reference>
<dbReference type="GO" id="GO:0022857">
    <property type="term" value="F:transmembrane transporter activity"/>
    <property type="evidence" value="ECO:0007669"/>
    <property type="project" value="InterPro"/>
</dbReference>
<dbReference type="OrthoDB" id="9807274at2"/>
<evidence type="ECO:0000256" key="3">
    <source>
        <dbReference type="ARBA" id="ARBA00022989"/>
    </source>
</evidence>
<protein>
    <submittedName>
        <fullName evidence="7">Major facilitator family transporter</fullName>
    </submittedName>
</protein>
<dbReference type="PROSITE" id="PS50850">
    <property type="entry name" value="MFS"/>
    <property type="match status" value="1"/>
</dbReference>
<dbReference type="GO" id="GO:0005886">
    <property type="term" value="C:plasma membrane"/>
    <property type="evidence" value="ECO:0007669"/>
    <property type="project" value="TreeGrafter"/>
</dbReference>
<feature type="transmembrane region" description="Helical" evidence="5">
    <location>
        <begin position="201"/>
        <end position="221"/>
    </location>
</feature>
<feature type="transmembrane region" description="Helical" evidence="5">
    <location>
        <begin position="51"/>
        <end position="70"/>
    </location>
</feature>
<dbReference type="KEGG" id="baus:BAnh1_07420"/>
<dbReference type="Gene3D" id="1.20.1250.20">
    <property type="entry name" value="MFS general substrate transporter like domains"/>
    <property type="match status" value="1"/>
</dbReference>
<keyword evidence="3 5" id="KW-1133">Transmembrane helix</keyword>
<comment type="subcellular location">
    <subcellularLocation>
        <location evidence="1">Membrane</location>
        <topology evidence="1">Multi-pass membrane protein</topology>
    </subcellularLocation>
</comment>
<feature type="transmembrane region" description="Helical" evidence="5">
    <location>
        <begin position="170"/>
        <end position="189"/>
    </location>
</feature>
<proteinExistence type="predicted"/>
<dbReference type="Gene3D" id="1.20.1720.10">
    <property type="entry name" value="Multidrug resistance protein D"/>
    <property type="match status" value="1"/>
</dbReference>
<dbReference type="Pfam" id="PF07690">
    <property type="entry name" value="MFS_1"/>
    <property type="match status" value="1"/>
</dbReference>
<gene>
    <name evidence="7" type="ordered locus">BAnh1_07420</name>
</gene>
<feature type="transmembrane region" description="Helical" evidence="5">
    <location>
        <begin position="268"/>
        <end position="290"/>
    </location>
</feature>
<dbReference type="InterPro" id="IPR020846">
    <property type="entry name" value="MFS_dom"/>
</dbReference>
<organism evidence="7 8">
    <name type="scientific">Bartonella australis (strain Aust/NH1)</name>
    <dbReference type="NCBI Taxonomy" id="1094489"/>
    <lineage>
        <taxon>Bacteria</taxon>
        <taxon>Pseudomonadati</taxon>
        <taxon>Pseudomonadota</taxon>
        <taxon>Alphaproteobacteria</taxon>
        <taxon>Hyphomicrobiales</taxon>
        <taxon>Bartonellaceae</taxon>
        <taxon>Bartonella</taxon>
    </lineage>
</organism>
<dbReference type="STRING" id="1094489.BAnh1_07420"/>